<evidence type="ECO:0000313" key="10">
    <source>
        <dbReference type="Proteomes" id="UP000015106"/>
    </source>
</evidence>
<keyword evidence="10" id="KW-1185">Reference proteome</keyword>
<dbReference type="Proteomes" id="UP000015106">
    <property type="component" value="Chromosome 2"/>
</dbReference>
<evidence type="ECO:0000256" key="3">
    <source>
        <dbReference type="ARBA" id="ARBA00022741"/>
    </source>
</evidence>
<evidence type="ECO:0000256" key="4">
    <source>
        <dbReference type="ARBA" id="ARBA00022840"/>
    </source>
</evidence>
<dbReference type="GO" id="GO:0005829">
    <property type="term" value="C:cytosol"/>
    <property type="evidence" value="ECO:0007669"/>
    <property type="project" value="TreeGrafter"/>
</dbReference>
<evidence type="ECO:0000256" key="6">
    <source>
        <dbReference type="ARBA" id="ARBA00023146"/>
    </source>
</evidence>
<keyword evidence="2" id="KW-0436">Ligase</keyword>
<dbReference type="SUPFAM" id="SSF52374">
    <property type="entry name" value="Nucleotidylyl transferase"/>
    <property type="match status" value="1"/>
</dbReference>
<reference evidence="10" key="1">
    <citation type="journal article" date="2013" name="Nature">
        <title>Draft genome of the wheat A-genome progenitor Triticum urartu.</title>
        <authorList>
            <person name="Ling H.Q."/>
            <person name="Zhao S."/>
            <person name="Liu D."/>
            <person name="Wang J."/>
            <person name="Sun H."/>
            <person name="Zhang C."/>
            <person name="Fan H."/>
            <person name="Li D."/>
            <person name="Dong L."/>
            <person name="Tao Y."/>
            <person name="Gao C."/>
            <person name="Wu H."/>
            <person name="Li Y."/>
            <person name="Cui Y."/>
            <person name="Guo X."/>
            <person name="Zheng S."/>
            <person name="Wang B."/>
            <person name="Yu K."/>
            <person name="Liang Q."/>
            <person name="Yang W."/>
            <person name="Lou X."/>
            <person name="Chen J."/>
            <person name="Feng M."/>
            <person name="Jian J."/>
            <person name="Zhang X."/>
            <person name="Luo G."/>
            <person name="Jiang Y."/>
            <person name="Liu J."/>
            <person name="Wang Z."/>
            <person name="Sha Y."/>
            <person name="Zhang B."/>
            <person name="Wu H."/>
            <person name="Tang D."/>
            <person name="Shen Q."/>
            <person name="Xue P."/>
            <person name="Zou S."/>
            <person name="Wang X."/>
            <person name="Liu X."/>
            <person name="Wang F."/>
            <person name="Yang Y."/>
            <person name="An X."/>
            <person name="Dong Z."/>
            <person name="Zhang K."/>
            <person name="Zhang X."/>
            <person name="Luo M.C."/>
            <person name="Dvorak J."/>
            <person name="Tong Y."/>
            <person name="Wang J."/>
            <person name="Yang H."/>
            <person name="Li Z."/>
            <person name="Wang D."/>
            <person name="Zhang A."/>
            <person name="Wang J."/>
        </authorList>
    </citation>
    <scope>NUCLEOTIDE SEQUENCE</scope>
    <source>
        <strain evidence="10">cv. G1812</strain>
    </source>
</reference>
<proteinExistence type="predicted"/>
<dbReference type="EnsemblPlants" id="TuG1812G0200002622.01.T07">
    <property type="protein sequence ID" value="TuG1812G0200002622.01.T07"/>
    <property type="gene ID" value="TuG1812G0200002622.01"/>
</dbReference>
<dbReference type="InterPro" id="IPR002303">
    <property type="entry name" value="Valyl-tRNA_ligase"/>
</dbReference>
<dbReference type="InterPro" id="IPR002300">
    <property type="entry name" value="aa-tRNA-synth_Ia"/>
</dbReference>
<organism evidence="9 10">
    <name type="scientific">Triticum urartu</name>
    <name type="common">Red wild einkorn</name>
    <name type="synonym">Crithodium urartu</name>
    <dbReference type="NCBI Taxonomy" id="4572"/>
    <lineage>
        <taxon>Eukaryota</taxon>
        <taxon>Viridiplantae</taxon>
        <taxon>Streptophyta</taxon>
        <taxon>Embryophyta</taxon>
        <taxon>Tracheophyta</taxon>
        <taxon>Spermatophyta</taxon>
        <taxon>Magnoliopsida</taxon>
        <taxon>Liliopsida</taxon>
        <taxon>Poales</taxon>
        <taxon>Poaceae</taxon>
        <taxon>BOP clade</taxon>
        <taxon>Pooideae</taxon>
        <taxon>Triticodae</taxon>
        <taxon>Triticeae</taxon>
        <taxon>Triticinae</taxon>
        <taxon>Triticum</taxon>
    </lineage>
</organism>
<dbReference type="AlphaFoldDB" id="A0A8R7PDZ3"/>
<evidence type="ECO:0000313" key="9">
    <source>
        <dbReference type="EnsemblPlants" id="TuG1812G0200002622.01.T07"/>
    </source>
</evidence>
<gene>
    <name evidence="9" type="primary">LOC125537142</name>
</gene>
<feature type="domain" description="Aminoacyl-tRNA synthetase class Ia" evidence="8">
    <location>
        <begin position="11"/>
        <end position="82"/>
    </location>
</feature>
<dbReference type="GO" id="GO:0006438">
    <property type="term" value="P:valyl-tRNA aminoacylation"/>
    <property type="evidence" value="ECO:0007669"/>
    <property type="project" value="InterPro"/>
</dbReference>
<evidence type="ECO:0000256" key="7">
    <source>
        <dbReference type="ARBA" id="ARBA00029936"/>
    </source>
</evidence>
<keyword evidence="6" id="KW-0030">Aminoacyl-tRNA synthetase</keyword>
<reference evidence="9" key="3">
    <citation type="submission" date="2022-06" db="UniProtKB">
        <authorList>
            <consortium name="EnsemblPlants"/>
        </authorList>
    </citation>
    <scope>IDENTIFICATION</scope>
</reference>
<protein>
    <recommendedName>
        <fullName evidence="1">valine--tRNA ligase</fullName>
        <ecNumber evidence="1">6.1.1.9</ecNumber>
    </recommendedName>
    <alternativeName>
        <fullName evidence="7">Valyl-tRNA synthetase</fullName>
    </alternativeName>
</protein>
<dbReference type="GO" id="GO:0005524">
    <property type="term" value="F:ATP binding"/>
    <property type="evidence" value="ECO:0007669"/>
    <property type="project" value="UniProtKB-KW"/>
</dbReference>
<dbReference type="PANTHER" id="PTHR11946">
    <property type="entry name" value="VALYL-TRNA SYNTHETASES"/>
    <property type="match status" value="1"/>
</dbReference>
<keyword evidence="5" id="KW-0648">Protein biosynthesis</keyword>
<keyword evidence="4" id="KW-0067">ATP-binding</keyword>
<evidence type="ECO:0000259" key="8">
    <source>
        <dbReference type="Pfam" id="PF00133"/>
    </source>
</evidence>
<dbReference type="Gramene" id="TuG1812G0200002622.01.T07">
    <property type="protein sequence ID" value="TuG1812G0200002622.01.T07"/>
    <property type="gene ID" value="TuG1812G0200002622.01"/>
</dbReference>
<reference evidence="9" key="2">
    <citation type="submission" date="2018-03" db="EMBL/GenBank/DDBJ databases">
        <title>The Triticum urartu genome reveals the dynamic nature of wheat genome evolution.</title>
        <authorList>
            <person name="Ling H."/>
            <person name="Ma B."/>
            <person name="Shi X."/>
            <person name="Liu H."/>
            <person name="Dong L."/>
            <person name="Sun H."/>
            <person name="Cao Y."/>
            <person name="Gao Q."/>
            <person name="Zheng S."/>
            <person name="Li Y."/>
            <person name="Yu Y."/>
            <person name="Du H."/>
            <person name="Qi M."/>
            <person name="Li Y."/>
            <person name="Yu H."/>
            <person name="Cui Y."/>
            <person name="Wang N."/>
            <person name="Chen C."/>
            <person name="Wu H."/>
            <person name="Zhao Y."/>
            <person name="Zhang J."/>
            <person name="Li Y."/>
            <person name="Zhou W."/>
            <person name="Zhang B."/>
            <person name="Hu W."/>
            <person name="Eijk M."/>
            <person name="Tang J."/>
            <person name="Witsenboer H."/>
            <person name="Zhao S."/>
            <person name="Li Z."/>
            <person name="Zhang A."/>
            <person name="Wang D."/>
            <person name="Liang C."/>
        </authorList>
    </citation>
    <scope>NUCLEOTIDE SEQUENCE [LARGE SCALE GENOMIC DNA]</scope>
    <source>
        <strain evidence="9">cv. G1812</strain>
    </source>
</reference>
<dbReference type="Gene3D" id="3.40.50.620">
    <property type="entry name" value="HUPs"/>
    <property type="match status" value="1"/>
</dbReference>
<evidence type="ECO:0000256" key="2">
    <source>
        <dbReference type="ARBA" id="ARBA00022598"/>
    </source>
</evidence>
<keyword evidence="3" id="KW-0547">Nucleotide-binding</keyword>
<dbReference type="PANTHER" id="PTHR11946:SF93">
    <property type="entry name" value="VALINE--TRNA LIGASE, CHLOROPLASTIC_MITOCHONDRIAL 2"/>
    <property type="match status" value="1"/>
</dbReference>
<dbReference type="GO" id="GO:0004832">
    <property type="term" value="F:valine-tRNA ligase activity"/>
    <property type="evidence" value="ECO:0007669"/>
    <property type="project" value="UniProtKB-EC"/>
</dbReference>
<dbReference type="Pfam" id="PF00133">
    <property type="entry name" value="tRNA-synt_1"/>
    <property type="match status" value="1"/>
</dbReference>
<accession>A0A8R7PDZ3</accession>
<sequence length="122" mass="14038">MKDYSGRFIHSRRYGSTITNQIKRLGASCDWTRECFTLDDQLSHAVVEAFIRLHEKGLIYQGSYLVNWSPNLQTAVSDLVCEEITSFLTSTYIHISAQLYNLNQKENWVILHGRSETSILHG</sequence>
<name>A0A8R7PDZ3_TRIUA</name>
<evidence type="ECO:0000256" key="5">
    <source>
        <dbReference type="ARBA" id="ARBA00022917"/>
    </source>
</evidence>
<dbReference type="InterPro" id="IPR014729">
    <property type="entry name" value="Rossmann-like_a/b/a_fold"/>
</dbReference>
<dbReference type="EC" id="6.1.1.9" evidence="1"/>
<evidence type="ECO:0000256" key="1">
    <source>
        <dbReference type="ARBA" id="ARBA00013169"/>
    </source>
</evidence>